<evidence type="ECO:0000313" key="5">
    <source>
        <dbReference type="Proteomes" id="UP000886883"/>
    </source>
</evidence>
<keyword evidence="2" id="KW-1133">Transmembrane helix</keyword>
<dbReference type="PANTHER" id="PTHR35902">
    <property type="entry name" value="S-LAYER DOMAIN-LIKE PROTEIN-RELATED"/>
    <property type="match status" value="1"/>
</dbReference>
<proteinExistence type="predicted"/>
<feature type="transmembrane region" description="Helical" evidence="2">
    <location>
        <begin position="540"/>
        <end position="562"/>
    </location>
</feature>
<accession>A0A9D2SCX6</accession>
<evidence type="ECO:0000259" key="3">
    <source>
        <dbReference type="Pfam" id="PF07705"/>
    </source>
</evidence>
<dbReference type="InterPro" id="IPR011635">
    <property type="entry name" value="CARDB"/>
</dbReference>
<organism evidence="4 5">
    <name type="scientific">Candidatus Eisenbergiella merdigallinarum</name>
    <dbReference type="NCBI Taxonomy" id="2838552"/>
    <lineage>
        <taxon>Bacteria</taxon>
        <taxon>Bacillati</taxon>
        <taxon>Bacillota</taxon>
        <taxon>Clostridia</taxon>
        <taxon>Lachnospirales</taxon>
        <taxon>Lachnospiraceae</taxon>
        <taxon>Eisenbergiella</taxon>
    </lineage>
</organism>
<feature type="domain" description="CARDB" evidence="3">
    <location>
        <begin position="420"/>
        <end position="495"/>
    </location>
</feature>
<dbReference type="InterPro" id="IPR013783">
    <property type="entry name" value="Ig-like_fold"/>
</dbReference>
<reference evidence="4" key="2">
    <citation type="submission" date="2021-04" db="EMBL/GenBank/DDBJ databases">
        <authorList>
            <person name="Gilroy R."/>
        </authorList>
    </citation>
    <scope>NUCLEOTIDE SEQUENCE</scope>
    <source>
        <strain evidence="4">USAMLcec3-2134</strain>
    </source>
</reference>
<dbReference type="AlphaFoldDB" id="A0A9D2SCX6"/>
<comment type="caution">
    <text evidence="4">The sequence shown here is derived from an EMBL/GenBank/DDBJ whole genome shotgun (WGS) entry which is preliminary data.</text>
</comment>
<evidence type="ECO:0000256" key="2">
    <source>
        <dbReference type="SAM" id="Phobius"/>
    </source>
</evidence>
<dbReference type="Pfam" id="PF07705">
    <property type="entry name" value="CARDB"/>
    <property type="match status" value="1"/>
</dbReference>
<dbReference type="Proteomes" id="UP000886883">
    <property type="component" value="Unassembled WGS sequence"/>
</dbReference>
<name>A0A9D2SCX6_9FIRM</name>
<reference evidence="4" key="1">
    <citation type="journal article" date="2021" name="PeerJ">
        <title>Extensive microbial diversity within the chicken gut microbiome revealed by metagenomics and culture.</title>
        <authorList>
            <person name="Gilroy R."/>
            <person name="Ravi A."/>
            <person name="Getino M."/>
            <person name="Pursley I."/>
            <person name="Horton D.L."/>
            <person name="Alikhan N.F."/>
            <person name="Baker D."/>
            <person name="Gharbi K."/>
            <person name="Hall N."/>
            <person name="Watson M."/>
            <person name="Adriaenssens E.M."/>
            <person name="Foster-Nyarko E."/>
            <person name="Jarju S."/>
            <person name="Secka A."/>
            <person name="Antonio M."/>
            <person name="Oren A."/>
            <person name="Chaudhuri R.R."/>
            <person name="La Ragione R."/>
            <person name="Hildebrand F."/>
            <person name="Pallen M.J."/>
        </authorList>
    </citation>
    <scope>NUCLEOTIDE SEQUENCE</scope>
    <source>
        <strain evidence="4">USAMLcec3-2134</strain>
    </source>
</reference>
<evidence type="ECO:0000256" key="1">
    <source>
        <dbReference type="SAM" id="MobiDB-lite"/>
    </source>
</evidence>
<keyword evidence="2" id="KW-0812">Transmembrane</keyword>
<dbReference type="EMBL" id="DWXE01000023">
    <property type="protein sequence ID" value="HJB91174.1"/>
    <property type="molecule type" value="Genomic_DNA"/>
</dbReference>
<dbReference type="Gene3D" id="2.60.40.10">
    <property type="entry name" value="Immunoglobulins"/>
    <property type="match status" value="1"/>
</dbReference>
<gene>
    <name evidence="4" type="ORF">H9763_06855</name>
</gene>
<feature type="compositionally biased region" description="Low complexity" evidence="1">
    <location>
        <begin position="30"/>
        <end position="47"/>
    </location>
</feature>
<evidence type="ECO:0000313" key="4">
    <source>
        <dbReference type="EMBL" id="HJB91174.1"/>
    </source>
</evidence>
<feature type="region of interest" description="Disordered" evidence="1">
    <location>
        <begin position="20"/>
        <end position="55"/>
    </location>
</feature>
<sequence>MTKTDLDKLVKDTTEYVQILGAQTAPSTPPSTGSSSNSGNSGNSGSSDSDEDDYIDDDMREDAYVELINYKDSLITRENPEQYILDELDDIFYSANRYIANSETLTEEQLWAYVGTIKGQMDAAVEKSGSVTTTTEFLTLADNWQTPVVSYGQQVSIVLPLINLGEEWLTDLLVEPEVSNDVNEWPFAPDSTGYTQNFNEIPGCATRLYEEAVFNRRELTWTFTAREDVLTGYYPLKFKVWYSKDGIRCEEPAEVSVYVYCQGKPGSGRIGMSEQTNVSQPRIVVTGFETDPAEVYAGDTFLLNIHVKNTSPDTAVNNVLFDLEAVEGGTESSSGTVTNSYAAFLPTSGSSSIYIDRMPAGSTSDLKIEMQAKADLSQKPYVVTVKMKYDTDLKADLTDEAKVSVPVKQESKYDSSTPEINPSSIMVGEQSNVMFQIYNTGKTTLYNVQVKFEADSVEGGDTFIGNLQPGATGNVDAMVSGVAATMDDGTVKAVITYEDEAGNQTREEKDITIFVSEMVVDDGMMMDPFPVEEEKTGPGAGVVIGIVLGAIAVAAVAVVAALKIRKKKKAAKLLAEDLMDLNKDESL</sequence>
<protein>
    <recommendedName>
        <fullName evidence="3">CARDB domain-containing protein</fullName>
    </recommendedName>
</protein>
<dbReference type="PANTHER" id="PTHR35902:SF3">
    <property type="entry name" value="NPCBM-ASSOCIATED, NEW3 DOMAIN OF ALPHA-GALACTOSIDASE"/>
    <property type="match status" value="1"/>
</dbReference>
<keyword evidence="2" id="KW-0472">Membrane</keyword>